<dbReference type="FunCoup" id="A0A7G1G8D2">
    <property type="interactions" value="139"/>
</dbReference>
<dbReference type="NCBIfam" id="NF041004">
    <property type="entry name" value="Beta_gal_BgaS"/>
    <property type="match status" value="1"/>
</dbReference>
<dbReference type="InterPro" id="IPR001360">
    <property type="entry name" value="Glyco_hydro_1"/>
</dbReference>
<dbReference type="InParanoid" id="A0A7G1G8D2"/>
<evidence type="ECO:0000256" key="3">
    <source>
        <dbReference type="ARBA" id="ARBA00023295"/>
    </source>
</evidence>
<gene>
    <name evidence="7" type="ORF">OSSY52_18070</name>
</gene>
<dbReference type="GO" id="GO:0005975">
    <property type="term" value="P:carbohydrate metabolic process"/>
    <property type="evidence" value="ECO:0007669"/>
    <property type="project" value="InterPro"/>
</dbReference>
<name>A0A7G1G8D2_9BACT</name>
<accession>A0A7G1G8D2</accession>
<dbReference type="KEGG" id="ocy:OSSY52_18070"/>
<evidence type="ECO:0000256" key="1">
    <source>
        <dbReference type="ARBA" id="ARBA00010838"/>
    </source>
</evidence>
<evidence type="ECO:0000256" key="6">
    <source>
        <dbReference type="RuleBase" id="RU004468"/>
    </source>
</evidence>
<dbReference type="PROSITE" id="PS00653">
    <property type="entry name" value="GLYCOSYL_HYDROL_F1_2"/>
    <property type="match status" value="1"/>
</dbReference>
<dbReference type="SUPFAM" id="SSF51445">
    <property type="entry name" value="(Trans)glycosidases"/>
    <property type="match status" value="1"/>
</dbReference>
<keyword evidence="8" id="KW-1185">Reference proteome</keyword>
<keyword evidence="2 6" id="KW-0378">Hydrolase</keyword>
<dbReference type="InterPro" id="IPR017853">
    <property type="entry name" value="GH"/>
</dbReference>
<evidence type="ECO:0000313" key="8">
    <source>
        <dbReference type="Proteomes" id="UP000516361"/>
    </source>
</evidence>
<dbReference type="Proteomes" id="UP000516361">
    <property type="component" value="Chromosome"/>
</dbReference>
<organism evidence="7 8">
    <name type="scientific">Tepiditoga spiralis</name>
    <dbReference type="NCBI Taxonomy" id="2108365"/>
    <lineage>
        <taxon>Bacteria</taxon>
        <taxon>Thermotogati</taxon>
        <taxon>Thermotogota</taxon>
        <taxon>Thermotogae</taxon>
        <taxon>Petrotogales</taxon>
        <taxon>Petrotogaceae</taxon>
        <taxon>Tepiditoga</taxon>
    </lineage>
</organism>
<evidence type="ECO:0000313" key="7">
    <source>
        <dbReference type="EMBL" id="BBE31666.1"/>
    </source>
</evidence>
<dbReference type="Gene3D" id="3.20.20.80">
    <property type="entry name" value="Glycosidases"/>
    <property type="match status" value="1"/>
</dbReference>
<keyword evidence="3 6" id="KW-0326">Glycosidase</keyword>
<comment type="similarity">
    <text evidence="1 5">Belongs to the glycosyl hydrolase 1 family.</text>
</comment>
<dbReference type="RefSeq" id="WP_232521195.1">
    <property type="nucleotide sequence ID" value="NZ_AP018712.1"/>
</dbReference>
<dbReference type="PROSITE" id="PS00572">
    <property type="entry name" value="GLYCOSYL_HYDROL_F1_1"/>
    <property type="match status" value="1"/>
</dbReference>
<evidence type="ECO:0000256" key="2">
    <source>
        <dbReference type="ARBA" id="ARBA00022801"/>
    </source>
</evidence>
<protein>
    <submittedName>
        <fullName evidence="7">Beta-galactosidase</fullName>
    </submittedName>
</protein>
<reference evidence="7 8" key="1">
    <citation type="submission" date="2018-06" db="EMBL/GenBank/DDBJ databases">
        <title>Genome sequencing of Oceanotoga sp. sy52.</title>
        <authorList>
            <person name="Mori K."/>
        </authorList>
    </citation>
    <scope>NUCLEOTIDE SEQUENCE [LARGE SCALE GENOMIC DNA]</scope>
    <source>
        <strain evidence="8">sy52</strain>
    </source>
</reference>
<dbReference type="Pfam" id="PF00232">
    <property type="entry name" value="Glyco_hydro_1"/>
    <property type="match status" value="2"/>
</dbReference>
<dbReference type="AlphaFoldDB" id="A0A7G1G8D2"/>
<dbReference type="InterPro" id="IPR053427">
    <property type="entry name" value="Beta-galactosidase"/>
</dbReference>
<feature type="active site" description="Nucleophile" evidence="4">
    <location>
        <position position="395"/>
    </location>
</feature>
<dbReference type="InterPro" id="IPR018120">
    <property type="entry name" value="Glyco_hydro_1_AS"/>
</dbReference>
<dbReference type="InterPro" id="IPR033132">
    <property type="entry name" value="GH_1_N_CS"/>
</dbReference>
<proteinExistence type="inferred from homology"/>
<evidence type="ECO:0000256" key="4">
    <source>
        <dbReference type="PROSITE-ProRule" id="PRU10055"/>
    </source>
</evidence>
<dbReference type="PANTHER" id="PTHR10353">
    <property type="entry name" value="GLYCOSYL HYDROLASE"/>
    <property type="match status" value="1"/>
</dbReference>
<sequence>MNFNKDFLFGASMSGFQFEMGSEKDIDNKSDWYVWTHNAANMNAGFVSGDYPEYGTNYWNQYEEDHILMKELGLKIIRIGIEWSRIFPKNTFDVKAEVKYDNNDIIDINVNDKTLEEMDKIANHDNLNHYIKILKNAKENGLKVMIDYSHFTLPIWIHDCININRNRKGIMGWASKEFVIEFSKYAAYITKKLDEYVDYYATMNEPQIIASGGYLIPSTGFIPAIYSLDVYLEAIKRQSEAHARAYDNAKKYTEKPIGMIYSFSWATPYKKEDEEIIENARYFYNYHFMDTITKGLVDDELTGKQRFRKDLEKRIDFIGVNYYTRTMVRKSEPIFEKEILNFEEMSGYGYDCEKSGFTANHTPSTDMGWEIYPEGLKGNLLLLKDRYNLPMIITENGIADKFDKLRSAFLISHLIKINEAIQDGANIFGYMHWSITDNYEWSSGFEKRFGLIQVDFKTKLRSPRPSYYVYKEIIEKREITEAMKGLTILPYNYLKK</sequence>
<dbReference type="GO" id="GO:0008422">
    <property type="term" value="F:beta-glucosidase activity"/>
    <property type="evidence" value="ECO:0007669"/>
    <property type="project" value="TreeGrafter"/>
</dbReference>
<evidence type="ECO:0000256" key="5">
    <source>
        <dbReference type="RuleBase" id="RU003690"/>
    </source>
</evidence>
<dbReference type="PANTHER" id="PTHR10353:SF209">
    <property type="entry name" value="GALACTOLIPID GALACTOSYLTRANSFERASE SFR2, CHLOROPLASTIC"/>
    <property type="match status" value="1"/>
</dbReference>
<dbReference type="PRINTS" id="PR00131">
    <property type="entry name" value="GLHYDRLASE1"/>
</dbReference>
<dbReference type="EMBL" id="AP018712">
    <property type="protein sequence ID" value="BBE31666.1"/>
    <property type="molecule type" value="Genomic_DNA"/>
</dbReference>